<evidence type="ECO:0000256" key="1">
    <source>
        <dbReference type="ARBA" id="ARBA00001968"/>
    </source>
</evidence>
<dbReference type="Proteomes" id="UP000052008">
    <property type="component" value="Unassembled WGS sequence"/>
</dbReference>
<protein>
    <recommendedName>
        <fullName evidence="6">dTTP/UTP pyrophosphatase</fullName>
        <shortName evidence="6">dTTPase/UTPase</shortName>
        <ecNumber evidence="6">3.6.1.9</ecNumber>
    </recommendedName>
    <alternativeName>
        <fullName evidence="6">Nucleoside triphosphate pyrophosphatase</fullName>
    </alternativeName>
    <alternativeName>
        <fullName evidence="6">Nucleotide pyrophosphatase</fullName>
        <shortName evidence="6">Nucleotide PPase</shortName>
    </alternativeName>
</protein>
<dbReference type="GO" id="GO:0036218">
    <property type="term" value="F:dTTP diphosphatase activity"/>
    <property type="evidence" value="ECO:0007669"/>
    <property type="project" value="RHEA"/>
</dbReference>
<keyword evidence="4 6" id="KW-0378">Hydrolase</keyword>
<keyword evidence="5 6" id="KW-0546">Nucleotide metabolism</keyword>
<sequence length="194" mass="21172">MTAIPIVLASSSPRRQWILRQIGIPFIVMPSRVDEEVGLQEKPLELVRSVAVEKARDVARRLVEGIVVGADTVVVCGEGVLGKPRDQEDAAAMLASLSGRAHQVHTGLAVFDVASGRELVEVETTVVHFRRITRSEIDRYVLTGEPLDKAGAYGIQGMGALFVDRIEGCFYNVVGLPVARLYAMLREFGLMKGE</sequence>
<comment type="caution">
    <text evidence="7">The sequence shown here is derived from an EMBL/GenBank/DDBJ whole genome shotgun (WGS) entry which is preliminary data.</text>
</comment>
<dbReference type="GO" id="GO:0005737">
    <property type="term" value="C:cytoplasm"/>
    <property type="evidence" value="ECO:0007669"/>
    <property type="project" value="UniProtKB-SubCell"/>
</dbReference>
<dbReference type="Gene3D" id="3.90.950.10">
    <property type="match status" value="1"/>
</dbReference>
<dbReference type="CDD" id="cd00555">
    <property type="entry name" value="Maf"/>
    <property type="match status" value="1"/>
</dbReference>
<comment type="function">
    <text evidence="6">Nucleoside triphosphate pyrophosphatase that hydrolyzes dTTP and UTP. May have a dual role in cell division arrest and in preventing the incorporation of modified nucleotides into cellular nucleic acids.</text>
</comment>
<evidence type="ECO:0000313" key="7">
    <source>
        <dbReference type="EMBL" id="KPJ54319.1"/>
    </source>
</evidence>
<dbReference type="EMBL" id="LIZS01000004">
    <property type="protein sequence ID" value="KPJ54319.1"/>
    <property type="molecule type" value="Genomic_DNA"/>
</dbReference>
<accession>A0A0S7WWF3</accession>
<feature type="active site" description="Proton acceptor" evidence="6">
    <location>
        <position position="71"/>
    </location>
</feature>
<dbReference type="FunFam" id="3.90.950.10:FF:000005">
    <property type="entry name" value="7-methyl-GTP pyrophosphatase"/>
    <property type="match status" value="1"/>
</dbReference>
<keyword evidence="3 6" id="KW-0963">Cytoplasm</keyword>
<evidence type="ECO:0000256" key="5">
    <source>
        <dbReference type="ARBA" id="ARBA00023080"/>
    </source>
</evidence>
<evidence type="ECO:0000256" key="4">
    <source>
        <dbReference type="ARBA" id="ARBA00022801"/>
    </source>
</evidence>
<dbReference type="HAMAP" id="MF_00528">
    <property type="entry name" value="Maf"/>
    <property type="match status" value="1"/>
</dbReference>
<comment type="similarity">
    <text evidence="6">Belongs to the Maf family. YhdE subfamily.</text>
</comment>
<evidence type="ECO:0000256" key="3">
    <source>
        <dbReference type="ARBA" id="ARBA00022490"/>
    </source>
</evidence>
<dbReference type="PATRIC" id="fig|1703770.3.peg.239"/>
<organism evidence="7 8">
    <name type="scientific">candidate division TA06 bacterium DG_24</name>
    <dbReference type="NCBI Taxonomy" id="1703770"/>
    <lineage>
        <taxon>Bacteria</taxon>
        <taxon>Bacteria division TA06</taxon>
    </lineage>
</organism>
<comment type="subcellular location">
    <subcellularLocation>
        <location evidence="2 6">Cytoplasm</location>
    </subcellularLocation>
</comment>
<dbReference type="InterPro" id="IPR029001">
    <property type="entry name" value="ITPase-like_fam"/>
</dbReference>
<reference evidence="7 8" key="1">
    <citation type="journal article" date="2015" name="Microbiome">
        <title>Genomic resolution of linkages in carbon, nitrogen, and sulfur cycling among widespread estuary sediment bacteria.</title>
        <authorList>
            <person name="Baker B.J."/>
            <person name="Lazar C.S."/>
            <person name="Teske A.P."/>
            <person name="Dick G.J."/>
        </authorList>
    </citation>
    <scope>NUCLEOTIDE SEQUENCE [LARGE SCALE GENOMIC DNA]</scope>
    <source>
        <strain evidence="7">DG_24</strain>
    </source>
</reference>
<evidence type="ECO:0000256" key="2">
    <source>
        <dbReference type="ARBA" id="ARBA00004496"/>
    </source>
</evidence>
<feature type="site" description="Important for substrate specificity" evidence="6">
    <location>
        <position position="156"/>
    </location>
</feature>
<feature type="site" description="Important for substrate specificity" evidence="6">
    <location>
        <position position="14"/>
    </location>
</feature>
<dbReference type="SUPFAM" id="SSF52972">
    <property type="entry name" value="ITPase-like"/>
    <property type="match status" value="1"/>
</dbReference>
<comment type="catalytic activity">
    <reaction evidence="6">
        <text>UTP + H2O = UMP + diphosphate + H(+)</text>
        <dbReference type="Rhea" id="RHEA:29395"/>
        <dbReference type="ChEBI" id="CHEBI:15377"/>
        <dbReference type="ChEBI" id="CHEBI:15378"/>
        <dbReference type="ChEBI" id="CHEBI:33019"/>
        <dbReference type="ChEBI" id="CHEBI:46398"/>
        <dbReference type="ChEBI" id="CHEBI:57865"/>
        <dbReference type="EC" id="3.6.1.9"/>
    </reaction>
</comment>
<dbReference type="AlphaFoldDB" id="A0A0S7WWF3"/>
<comment type="cofactor">
    <cofactor evidence="1 6">
        <name>a divalent metal cation</name>
        <dbReference type="ChEBI" id="CHEBI:60240"/>
    </cofactor>
</comment>
<gene>
    <name evidence="7" type="ORF">AMJ39_00835</name>
</gene>
<dbReference type="NCBIfam" id="TIGR00172">
    <property type="entry name" value="maf"/>
    <property type="match status" value="1"/>
</dbReference>
<dbReference type="STRING" id="1703770.AMJ39_00835"/>
<name>A0A0S7WWF3_UNCT6</name>
<dbReference type="PANTHER" id="PTHR43213">
    <property type="entry name" value="BIFUNCTIONAL DTTP/UTP PYROPHOSPHATASE/METHYLTRANSFERASE PROTEIN-RELATED"/>
    <property type="match status" value="1"/>
</dbReference>
<dbReference type="Pfam" id="PF02545">
    <property type="entry name" value="Maf"/>
    <property type="match status" value="1"/>
</dbReference>
<evidence type="ECO:0000256" key="6">
    <source>
        <dbReference type="HAMAP-Rule" id="MF_00528"/>
    </source>
</evidence>
<feature type="site" description="Important for substrate specificity" evidence="6">
    <location>
        <position position="72"/>
    </location>
</feature>
<proteinExistence type="inferred from homology"/>
<dbReference type="GO" id="GO:0009117">
    <property type="term" value="P:nucleotide metabolic process"/>
    <property type="evidence" value="ECO:0007669"/>
    <property type="project" value="UniProtKB-KW"/>
</dbReference>
<comment type="catalytic activity">
    <reaction evidence="6">
        <text>dTTP + H2O = dTMP + diphosphate + H(+)</text>
        <dbReference type="Rhea" id="RHEA:28534"/>
        <dbReference type="ChEBI" id="CHEBI:15377"/>
        <dbReference type="ChEBI" id="CHEBI:15378"/>
        <dbReference type="ChEBI" id="CHEBI:33019"/>
        <dbReference type="ChEBI" id="CHEBI:37568"/>
        <dbReference type="ChEBI" id="CHEBI:63528"/>
        <dbReference type="EC" id="3.6.1.9"/>
    </reaction>
</comment>
<dbReference type="PIRSF" id="PIRSF006305">
    <property type="entry name" value="Maf"/>
    <property type="match status" value="1"/>
</dbReference>
<dbReference type="EC" id="3.6.1.9" evidence="6"/>
<evidence type="ECO:0000313" key="8">
    <source>
        <dbReference type="Proteomes" id="UP000052008"/>
    </source>
</evidence>
<dbReference type="GO" id="GO:0036221">
    <property type="term" value="F:UTP diphosphatase activity"/>
    <property type="evidence" value="ECO:0007669"/>
    <property type="project" value="RHEA"/>
</dbReference>
<dbReference type="PANTHER" id="PTHR43213:SF5">
    <property type="entry name" value="BIFUNCTIONAL DTTP_UTP PYROPHOSPHATASE_METHYLTRANSFERASE PROTEIN-RELATED"/>
    <property type="match status" value="1"/>
</dbReference>
<comment type="caution">
    <text evidence="6">Lacks conserved residue(s) required for the propagation of feature annotation.</text>
</comment>
<dbReference type="InterPro" id="IPR003697">
    <property type="entry name" value="Maf-like"/>
</dbReference>